<dbReference type="AlphaFoldDB" id="A0A1F5NI17"/>
<dbReference type="PROSITE" id="PS00409">
    <property type="entry name" value="PROKAR_NTER_METHYL"/>
    <property type="match status" value="1"/>
</dbReference>
<keyword evidence="1" id="KW-0472">Membrane</keyword>
<evidence type="ECO:0000313" key="3">
    <source>
        <dbReference type="Proteomes" id="UP000176578"/>
    </source>
</evidence>
<accession>A0A1F5NI17</accession>
<keyword evidence="1" id="KW-0812">Transmembrane</keyword>
<dbReference type="InterPro" id="IPR012902">
    <property type="entry name" value="N_methyl_site"/>
</dbReference>
<name>A0A1F5NI17_9BACT</name>
<evidence type="ECO:0008006" key="4">
    <source>
        <dbReference type="Google" id="ProtNLM"/>
    </source>
</evidence>
<gene>
    <name evidence="2" type="ORF">A3J19_01805</name>
</gene>
<evidence type="ECO:0000256" key="1">
    <source>
        <dbReference type="SAM" id="Phobius"/>
    </source>
</evidence>
<dbReference type="EMBL" id="MFDZ01000060">
    <property type="protein sequence ID" value="OGE77194.1"/>
    <property type="molecule type" value="Genomic_DNA"/>
</dbReference>
<proteinExistence type="predicted"/>
<sequence>MMLLMIQGLQLPHPKKMKKTARGFTLIELLVVIAIMALVSVVTISNYSSFGQDQKLKSGVLDIQSLLRQAQTNAIANAKCSGSYTAFWQVDFAGDGKSLTLKCTLPSSSATTLKTLQLDQNIEMQSTTSGTGTGCATGLTFPFTVNFSLLKGNISFEPISVGQNCTSLTITLKNTKTNNTKTITIEQGGRVYEPVPTPSP</sequence>
<protein>
    <recommendedName>
        <fullName evidence="4">General secretion pathway GspH domain-containing protein</fullName>
    </recommendedName>
</protein>
<dbReference type="Gene3D" id="3.30.700.10">
    <property type="entry name" value="Glycoprotein, Type 4 Pilin"/>
    <property type="match status" value="1"/>
</dbReference>
<reference evidence="2 3" key="1">
    <citation type="journal article" date="2016" name="Nat. Commun.">
        <title>Thousands of microbial genomes shed light on interconnected biogeochemical processes in an aquifer system.</title>
        <authorList>
            <person name="Anantharaman K."/>
            <person name="Brown C.T."/>
            <person name="Hug L.A."/>
            <person name="Sharon I."/>
            <person name="Castelle C.J."/>
            <person name="Probst A.J."/>
            <person name="Thomas B.C."/>
            <person name="Singh A."/>
            <person name="Wilkins M.J."/>
            <person name="Karaoz U."/>
            <person name="Brodie E.L."/>
            <person name="Williams K.H."/>
            <person name="Hubbard S.S."/>
            <person name="Banfield J.F."/>
        </authorList>
    </citation>
    <scope>NUCLEOTIDE SEQUENCE [LARGE SCALE GENOMIC DNA]</scope>
</reference>
<dbReference type="SUPFAM" id="SSF54523">
    <property type="entry name" value="Pili subunits"/>
    <property type="match status" value="1"/>
</dbReference>
<organism evidence="2 3">
    <name type="scientific">Candidatus Daviesbacteria bacterium RIFCSPLOWO2_02_FULL_41_8</name>
    <dbReference type="NCBI Taxonomy" id="1797798"/>
    <lineage>
        <taxon>Bacteria</taxon>
        <taxon>Candidatus Daviesiibacteriota</taxon>
    </lineage>
</organism>
<dbReference type="Proteomes" id="UP000176578">
    <property type="component" value="Unassembled WGS sequence"/>
</dbReference>
<comment type="caution">
    <text evidence="2">The sequence shown here is derived from an EMBL/GenBank/DDBJ whole genome shotgun (WGS) entry which is preliminary data.</text>
</comment>
<evidence type="ECO:0000313" key="2">
    <source>
        <dbReference type="EMBL" id="OGE77194.1"/>
    </source>
</evidence>
<dbReference type="Pfam" id="PF07963">
    <property type="entry name" value="N_methyl"/>
    <property type="match status" value="1"/>
</dbReference>
<keyword evidence="1" id="KW-1133">Transmembrane helix</keyword>
<dbReference type="NCBIfam" id="TIGR02532">
    <property type="entry name" value="IV_pilin_GFxxxE"/>
    <property type="match status" value="1"/>
</dbReference>
<dbReference type="InterPro" id="IPR045584">
    <property type="entry name" value="Pilin-like"/>
</dbReference>
<feature type="transmembrane region" description="Helical" evidence="1">
    <location>
        <begin position="21"/>
        <end position="44"/>
    </location>
</feature>